<protein>
    <recommendedName>
        <fullName evidence="1">DNA-directed DNA polymerase</fullName>
        <ecNumber evidence="1">2.7.7.7</ecNumber>
    </recommendedName>
</protein>
<dbReference type="InterPro" id="IPR012337">
    <property type="entry name" value="RNaseH-like_sf"/>
</dbReference>
<feature type="domain" description="Polymerase/histidinol phosphatase N-terminal" evidence="8">
    <location>
        <begin position="236"/>
        <end position="303"/>
    </location>
</feature>
<dbReference type="NCBIfam" id="TIGR00594">
    <property type="entry name" value="polc"/>
    <property type="match status" value="1"/>
</dbReference>
<evidence type="ECO:0000256" key="6">
    <source>
        <dbReference type="ARBA" id="ARBA00049244"/>
    </source>
</evidence>
<dbReference type="PANTHER" id="PTHR32294:SF0">
    <property type="entry name" value="DNA POLYMERASE III SUBUNIT ALPHA"/>
    <property type="match status" value="1"/>
</dbReference>
<dbReference type="InterPro" id="IPR041931">
    <property type="entry name" value="DNA_pol3_alpha_thumb_dom"/>
</dbReference>
<evidence type="ECO:0000313" key="9">
    <source>
        <dbReference type="EMBL" id="SUZ91603.1"/>
    </source>
</evidence>
<dbReference type="CDD" id="cd04485">
    <property type="entry name" value="DnaE_OBF"/>
    <property type="match status" value="1"/>
</dbReference>
<feature type="domain" description="Exonuclease" evidence="7">
    <location>
        <begin position="1"/>
        <end position="191"/>
    </location>
</feature>
<dbReference type="PANTHER" id="PTHR32294">
    <property type="entry name" value="DNA POLYMERASE III SUBUNIT ALPHA"/>
    <property type="match status" value="1"/>
</dbReference>
<dbReference type="SUPFAM" id="SSF53098">
    <property type="entry name" value="Ribonuclease H-like"/>
    <property type="match status" value="1"/>
</dbReference>
<dbReference type="InterPro" id="IPR004805">
    <property type="entry name" value="DnaE2/DnaE/PolC"/>
</dbReference>
<dbReference type="InterPro" id="IPR003141">
    <property type="entry name" value="Pol/His_phosphatase_N"/>
</dbReference>
<evidence type="ECO:0000256" key="4">
    <source>
        <dbReference type="ARBA" id="ARBA00022705"/>
    </source>
</evidence>
<dbReference type="GO" id="GO:0003676">
    <property type="term" value="F:nucleic acid binding"/>
    <property type="evidence" value="ECO:0007669"/>
    <property type="project" value="InterPro"/>
</dbReference>
<reference evidence="9" key="1">
    <citation type="submission" date="2018-05" db="EMBL/GenBank/DDBJ databases">
        <authorList>
            <person name="Lanie J.A."/>
            <person name="Ng W.-L."/>
            <person name="Kazmierczak K.M."/>
            <person name="Andrzejewski T.M."/>
            <person name="Davidsen T.M."/>
            <person name="Wayne K.J."/>
            <person name="Tettelin H."/>
            <person name="Glass J.I."/>
            <person name="Rusch D."/>
            <person name="Podicherti R."/>
            <person name="Tsui H.-C.T."/>
            <person name="Winkler M.E."/>
        </authorList>
    </citation>
    <scope>NUCLEOTIDE SEQUENCE</scope>
</reference>
<keyword evidence="3" id="KW-0548">Nucleotidyltransferase</keyword>
<keyword evidence="2" id="KW-0808">Transferase</keyword>
<name>A0A381RRW5_9ZZZZ</name>
<dbReference type="SMART" id="SM00479">
    <property type="entry name" value="EXOIII"/>
    <property type="match status" value="1"/>
</dbReference>
<dbReference type="Pfam" id="PF17657">
    <property type="entry name" value="DNA_pol3_finger"/>
    <property type="match status" value="1"/>
</dbReference>
<dbReference type="EMBL" id="UINC01001988">
    <property type="protein sequence ID" value="SUZ91603.1"/>
    <property type="molecule type" value="Genomic_DNA"/>
</dbReference>
<dbReference type="InterPro" id="IPR036397">
    <property type="entry name" value="RNaseH_sf"/>
</dbReference>
<dbReference type="Pfam" id="PF02811">
    <property type="entry name" value="PHP"/>
    <property type="match status" value="1"/>
</dbReference>
<dbReference type="GO" id="GO:0006260">
    <property type="term" value="P:DNA replication"/>
    <property type="evidence" value="ECO:0007669"/>
    <property type="project" value="UniProtKB-KW"/>
</dbReference>
<dbReference type="InterPro" id="IPR013520">
    <property type="entry name" value="Ribonucl_H"/>
</dbReference>
<evidence type="ECO:0000256" key="2">
    <source>
        <dbReference type="ARBA" id="ARBA00022679"/>
    </source>
</evidence>
<evidence type="ECO:0000259" key="7">
    <source>
        <dbReference type="SMART" id="SM00479"/>
    </source>
</evidence>
<dbReference type="InterPro" id="IPR040982">
    <property type="entry name" value="DNA_pol3_finger"/>
</dbReference>
<sequence length="1402" mass="160703">MYLTFDSETTGLPKNFKAPISDSENWPRLVQLAWQINDKEGKLINNKSFLIKPDNFTIPYNSEKIHGISTQIALEKGIGLIIALKDFEKDLKKCKYIIGHNINFDKNILGAEFYRKNIESDLLNKISIDTGHISKQYCNLKGGFGGGLKMPKLIELYEILFGKKFSDAHDAAYDVNATAKSFFYLLKKEVYSNEDSSSKKINYEEPKLKISNFLKKEIDIPVSEKKIDVDIKSDFIHLHNHSQYSILQATSSIEKIIEKAKEYKMSSVAITDLGNMFGAFKFNKIARKNKIKPILGCEFFVSEERKKIKFTRDNPDKRSNQILLAKNKEGYKNLTSLTSLSFTEGLYGQYPRIDKKLIYDNRKNLIALSGNIYGIIPQLILNQGIDKAEEELKWWLDTFKEDFYLEINRHGLDEEEHLNEVLTDFSKKYNVKIIAANDVFYLNKNDSTAHDILLCIKQGEFISTPIGKGRGKRFGYKNQEYYFKSQKEMKTLFSDIPQSISNINEIINKIENYNLEREVVLPKYQIPDTFKKSKNITEDQNEFLKKLTYDGAIKKYKKINPELEERIKFELNTIKNTGYPGYFLIVQDITNKAKKLGVTVGPGRGSAAGSVVAYCIGITNIDPIKYNLLFERFLNPDRISLPDIDIDFDDVGRDKIIEYVINKYGYDQVAQIITYGSMAAKSSIRDAGRVLELPLSETDKLAKLIPERPSINLIDSFKEVPELSEIRKQKTLQAEVLKQAEIIEGSLRNIGTHACGIIITPDKLTNYIPVSKSKDSELLITQFDNSVIESAGMLKMDFLGLKTLSILNTAVKNVKLTTGKKIDLDNLKLDDPKTYELFQSGYTNGTFQFESYGMQKHLKSLKPDRFEDLIAMNALYRPGPMEYIPNYIARKHGKEKIVYDLPEMEEFLSETYGITVYQEQVMLLSQKLANFSKGEADQLRKAMGKKDAKLLEKLKPKFFEGGQKNNIKSNILEKIWSDWQSFAAYAFNKSHSTCYSVIAYKTAYMKANFKAEYMASVLTHNQNNIEKISYFMDECKKQDIKVLGPQINESAHDFVVNKEKEILFGLGAIKGSGDAAVNYIIKERKINGIFKDVFDFICRTNSRAVNKKTYEALALAGAFDCFKKISRRQYTHAEESEKSLIEKAIVYANKIQKEKDTKQTSLFGGSNGSDIPQPPIPNIKPFSKIEKLKIEKEILGLYISGHPLDKYKFEIKNLCNTNFKKLKDNYKINGKTNLNTAGIVTEVQHKISKNGKPYGSITIEDFNDSYNFLFFSDDYIKFKNYMELGWFLFLSGKMKNKWNNPEELEYKIDDIKLLTKVRDDLIKELHLKINIDDINSEIIDNLEKDLKNSKKGNCHLKITIVSNDNGKTLSLDMISREKKISIDDNFLKSIENNSSIEYFISK</sequence>
<evidence type="ECO:0000256" key="3">
    <source>
        <dbReference type="ARBA" id="ARBA00022695"/>
    </source>
</evidence>
<dbReference type="Pfam" id="PF07733">
    <property type="entry name" value="DNA_pol3_alpha"/>
    <property type="match status" value="1"/>
</dbReference>
<dbReference type="InterPro" id="IPR004013">
    <property type="entry name" value="PHP_dom"/>
</dbReference>
<dbReference type="InterPro" id="IPR011708">
    <property type="entry name" value="DNA_pol3_alpha_NTPase_dom"/>
</dbReference>
<dbReference type="Gene3D" id="3.20.20.140">
    <property type="entry name" value="Metal-dependent hydrolases"/>
    <property type="match status" value="1"/>
</dbReference>
<dbReference type="InterPro" id="IPR029460">
    <property type="entry name" value="DNAPol_HHH"/>
</dbReference>
<dbReference type="Gene3D" id="3.30.420.10">
    <property type="entry name" value="Ribonuclease H-like superfamily/Ribonuclease H"/>
    <property type="match status" value="1"/>
</dbReference>
<dbReference type="SMART" id="SM00481">
    <property type="entry name" value="POLIIIAc"/>
    <property type="match status" value="1"/>
</dbReference>
<dbReference type="CDD" id="cd06127">
    <property type="entry name" value="DEDDh"/>
    <property type="match status" value="1"/>
</dbReference>
<evidence type="ECO:0000259" key="8">
    <source>
        <dbReference type="SMART" id="SM00481"/>
    </source>
</evidence>
<organism evidence="9">
    <name type="scientific">marine metagenome</name>
    <dbReference type="NCBI Taxonomy" id="408172"/>
    <lineage>
        <taxon>unclassified sequences</taxon>
        <taxon>metagenomes</taxon>
        <taxon>ecological metagenomes</taxon>
    </lineage>
</organism>
<dbReference type="EC" id="2.7.7.7" evidence="1"/>
<keyword evidence="4" id="KW-0235">DNA replication</keyword>
<dbReference type="Pfam" id="PF00929">
    <property type="entry name" value="RNase_T"/>
    <property type="match status" value="1"/>
</dbReference>
<accession>A0A381RRW5</accession>
<gene>
    <name evidence="9" type="ORF">METZ01_LOCUS44457</name>
</gene>
<dbReference type="GO" id="GO:0008408">
    <property type="term" value="F:3'-5' exonuclease activity"/>
    <property type="evidence" value="ECO:0007669"/>
    <property type="project" value="InterPro"/>
</dbReference>
<dbReference type="Gene3D" id="1.10.150.870">
    <property type="match status" value="1"/>
</dbReference>
<dbReference type="Gene3D" id="1.10.10.1600">
    <property type="entry name" value="Bacterial DNA polymerase III alpha subunit, thumb domain"/>
    <property type="match status" value="1"/>
</dbReference>
<keyword evidence="5" id="KW-0239">DNA-directed DNA polymerase</keyword>
<evidence type="ECO:0000256" key="1">
    <source>
        <dbReference type="ARBA" id="ARBA00012417"/>
    </source>
</evidence>
<proteinExistence type="predicted"/>
<comment type="catalytic activity">
    <reaction evidence="6">
        <text>DNA(n) + a 2'-deoxyribonucleoside 5'-triphosphate = DNA(n+1) + diphosphate</text>
        <dbReference type="Rhea" id="RHEA:22508"/>
        <dbReference type="Rhea" id="RHEA-COMP:17339"/>
        <dbReference type="Rhea" id="RHEA-COMP:17340"/>
        <dbReference type="ChEBI" id="CHEBI:33019"/>
        <dbReference type="ChEBI" id="CHEBI:61560"/>
        <dbReference type="ChEBI" id="CHEBI:173112"/>
        <dbReference type="EC" id="2.7.7.7"/>
    </reaction>
</comment>
<dbReference type="NCBIfam" id="NF004226">
    <property type="entry name" value="PRK05673.1"/>
    <property type="match status" value="1"/>
</dbReference>
<dbReference type="Pfam" id="PF14579">
    <property type="entry name" value="HHH_6"/>
    <property type="match status" value="1"/>
</dbReference>
<evidence type="ECO:0000256" key="5">
    <source>
        <dbReference type="ARBA" id="ARBA00022932"/>
    </source>
</evidence>
<dbReference type="GO" id="GO:0003887">
    <property type="term" value="F:DNA-directed DNA polymerase activity"/>
    <property type="evidence" value="ECO:0007669"/>
    <property type="project" value="UniProtKB-KW"/>
</dbReference>